<evidence type="ECO:0008006" key="4">
    <source>
        <dbReference type="Google" id="ProtNLM"/>
    </source>
</evidence>
<dbReference type="EMBL" id="MJFZ01000184">
    <property type="protein sequence ID" value="RAW34934.1"/>
    <property type="molecule type" value="Genomic_DNA"/>
</dbReference>
<feature type="compositionally biased region" description="Acidic residues" evidence="1">
    <location>
        <begin position="42"/>
        <end position="58"/>
    </location>
</feature>
<keyword evidence="3" id="KW-1185">Reference proteome</keyword>
<dbReference type="AlphaFoldDB" id="A0A329SDS7"/>
<evidence type="ECO:0000313" key="3">
    <source>
        <dbReference type="Proteomes" id="UP000251314"/>
    </source>
</evidence>
<dbReference type="VEuPathDB" id="FungiDB:PC110_g8750"/>
<accession>A0A329SDS7</accession>
<proteinExistence type="predicted"/>
<evidence type="ECO:0000256" key="1">
    <source>
        <dbReference type="SAM" id="MobiDB-lite"/>
    </source>
</evidence>
<sequence length="300" mass="34166">MHDDGDEAAFEIPTCVLDADPNLMTAGAAQCTGLNLDKDPELSEEPEDEEGDDGDSWDGDWNIGYLADEELGEEPAEIPDSMWYSVARNPSPISSMRHNGWEYAKFVGLSNISTETCFQIWHADWNNGNKIPRELEQEQKSRNCPPVSRPGKKRRRRPTASSQPAAPRMVAMLTVMKMKERSRFNPMRQFNKDKHHRCGTKVFVAACAKTGYCMRQAHKTKSLWWTIEVYCGAKTHLRTPVPRDNNSGEAPVLRKLNALLPSTPTSPWRLIVTDRFYTSDEVALELINRRFIPDWDDPDR</sequence>
<protein>
    <recommendedName>
        <fullName evidence="4">PiggyBac transposable element-derived protein domain-containing protein</fullName>
    </recommendedName>
</protein>
<reference evidence="2 3" key="1">
    <citation type="submission" date="2018-01" db="EMBL/GenBank/DDBJ databases">
        <title>Draft genome of the strawberry crown rot pathogen Phytophthora cactorum.</title>
        <authorList>
            <person name="Armitage A.D."/>
            <person name="Lysoe E."/>
            <person name="Nellist C.F."/>
            <person name="Harrison R.J."/>
            <person name="Brurberg M.B."/>
        </authorList>
    </citation>
    <scope>NUCLEOTIDE SEQUENCE [LARGE SCALE GENOMIC DNA]</scope>
    <source>
        <strain evidence="2 3">10300</strain>
    </source>
</reference>
<name>A0A329SDS7_9STRA</name>
<comment type="caution">
    <text evidence="2">The sequence shown here is derived from an EMBL/GenBank/DDBJ whole genome shotgun (WGS) entry which is preliminary data.</text>
</comment>
<gene>
    <name evidence="2" type="ORF">PC110_g8750</name>
</gene>
<feature type="region of interest" description="Disordered" evidence="1">
    <location>
        <begin position="33"/>
        <end position="62"/>
    </location>
</feature>
<feature type="region of interest" description="Disordered" evidence="1">
    <location>
        <begin position="134"/>
        <end position="167"/>
    </location>
</feature>
<evidence type="ECO:0000313" key="2">
    <source>
        <dbReference type="EMBL" id="RAW34934.1"/>
    </source>
</evidence>
<organism evidence="2 3">
    <name type="scientific">Phytophthora cactorum</name>
    <dbReference type="NCBI Taxonomy" id="29920"/>
    <lineage>
        <taxon>Eukaryota</taxon>
        <taxon>Sar</taxon>
        <taxon>Stramenopiles</taxon>
        <taxon>Oomycota</taxon>
        <taxon>Peronosporomycetes</taxon>
        <taxon>Peronosporales</taxon>
        <taxon>Peronosporaceae</taxon>
        <taxon>Phytophthora</taxon>
    </lineage>
</organism>
<dbReference type="Proteomes" id="UP000251314">
    <property type="component" value="Unassembled WGS sequence"/>
</dbReference>